<protein>
    <recommendedName>
        <fullName evidence="17">AAA+ ATPase domain-containing protein</fullName>
    </recommendedName>
</protein>
<comment type="similarity">
    <text evidence="4">In the N-terminal section; belongs to the AAA ATPase family.</text>
</comment>
<sequence>HVIHFRREFRAVSNLLLRSGYNSPEKLRLLSRQLNTSTLSSVAVPLMSNNGRLKLSNLIKNARAFHLTAARQQDNDDKNRKDKDDDEESKLSLLAKAVLWMMTAYIVITVMSLVFPTSNQPEVMRYISWNEFVHHMLAKGEVEEIVIRPELDLVTIYLYEGAVLKGRKVEHKTFHMNIVDMKKFEEKLREAEQQLGIKPEKGIPVIYERNQESAWLLLFSLVAVALMILLMFRTGQIKAPPSIDIFSQLTRAKFTIVDSTTGTGKGVRFKDVAGLKEAKQEVMEFVDYLKNPDRYKNLGAKVPKGAILLGPPGCGKTLLAKAVANEAGVPFLAMAGPEFVEMIGGLGAARVRDLFKEGRKRAPCIIYIDEIDAIGRKRSSANFEGLTGEEEQTLNQLLVELDGMATKEGVIMLASTNRGEVLDKALLRPGRFDRHILIDMPNLIERKEILEQHLKPIKLQDSPGTYSHRLSQLTPGFSGADLANLCNEAALHAARSKQSVVDLYNLEYAVERVIGGTEKRTHVLSPEERKMLAYHESGHALISIVPRTSNMLGFSQYLPRDHKLHSQIELFERMCMALGGRVAESLRFNKVSTGRAENDLKKVTKLAYSQVQVYGMNEVVGLVSFPEDEEKGFGRKPFSKKLAATIDDETRRLIARAYLRTEALLKGNMDKLILIAESLLQKEVLNYSDMVQLIGEPPFGQKKLIGMLDLDSLIDSPEKPQERGKRTQEEN</sequence>
<evidence type="ECO:0000256" key="10">
    <source>
        <dbReference type="ARBA" id="ARBA00022833"/>
    </source>
</evidence>
<evidence type="ECO:0000256" key="16">
    <source>
        <dbReference type="SAM" id="Phobius"/>
    </source>
</evidence>
<keyword evidence="11" id="KW-0067">ATP-binding</keyword>
<evidence type="ECO:0000256" key="7">
    <source>
        <dbReference type="ARBA" id="ARBA00022723"/>
    </source>
</evidence>
<dbReference type="Pfam" id="PF06480">
    <property type="entry name" value="FtsH_ext"/>
    <property type="match status" value="1"/>
</dbReference>
<evidence type="ECO:0000256" key="13">
    <source>
        <dbReference type="ARBA" id="ARBA00022989"/>
    </source>
</evidence>
<dbReference type="SUPFAM" id="SSF140990">
    <property type="entry name" value="FtsH protease domain-like"/>
    <property type="match status" value="1"/>
</dbReference>
<evidence type="ECO:0000256" key="9">
    <source>
        <dbReference type="ARBA" id="ARBA00022801"/>
    </source>
</evidence>
<keyword evidence="6 16" id="KW-0812">Transmembrane</keyword>
<dbReference type="CDD" id="cd19501">
    <property type="entry name" value="RecA-like_FtsH"/>
    <property type="match status" value="1"/>
</dbReference>
<evidence type="ECO:0000256" key="15">
    <source>
        <dbReference type="ARBA" id="ARBA00023136"/>
    </source>
</evidence>
<feature type="domain" description="AAA+ ATPase" evidence="17">
    <location>
        <begin position="302"/>
        <end position="442"/>
    </location>
</feature>
<dbReference type="GO" id="GO:0034982">
    <property type="term" value="P:mitochondrial protein processing"/>
    <property type="evidence" value="ECO:0007669"/>
    <property type="project" value="TreeGrafter"/>
</dbReference>
<evidence type="ECO:0000256" key="2">
    <source>
        <dbReference type="ARBA" id="ARBA00004141"/>
    </source>
</evidence>
<evidence type="ECO:0000256" key="12">
    <source>
        <dbReference type="ARBA" id="ARBA00022946"/>
    </source>
</evidence>
<dbReference type="PANTHER" id="PTHR43655">
    <property type="entry name" value="ATP-DEPENDENT PROTEASE"/>
    <property type="match status" value="1"/>
</dbReference>
<dbReference type="Pfam" id="PF00004">
    <property type="entry name" value="AAA"/>
    <property type="match status" value="1"/>
</dbReference>
<dbReference type="InterPro" id="IPR050928">
    <property type="entry name" value="ATP-dep_Zn_Metalloprotease"/>
</dbReference>
<comment type="subcellular location">
    <subcellularLocation>
        <location evidence="2">Membrane</location>
        <topology evidence="2">Multi-pass membrane protein</topology>
    </subcellularLocation>
</comment>
<evidence type="ECO:0000256" key="4">
    <source>
        <dbReference type="ARBA" id="ARBA00010550"/>
    </source>
</evidence>
<dbReference type="InterPro" id="IPR011546">
    <property type="entry name" value="Pept_M41_FtsH_extracell"/>
</dbReference>
<dbReference type="Gene3D" id="1.20.58.760">
    <property type="entry name" value="Peptidase M41"/>
    <property type="match status" value="1"/>
</dbReference>
<dbReference type="OMA" id="RMKSMKS"/>
<dbReference type="GO" id="GO:0016887">
    <property type="term" value="F:ATP hydrolysis activity"/>
    <property type="evidence" value="ECO:0007669"/>
    <property type="project" value="InterPro"/>
</dbReference>
<dbReference type="InterPro" id="IPR027417">
    <property type="entry name" value="P-loop_NTPase"/>
</dbReference>
<dbReference type="GO" id="GO:0008270">
    <property type="term" value="F:zinc ion binding"/>
    <property type="evidence" value="ECO:0007669"/>
    <property type="project" value="InterPro"/>
</dbReference>
<comment type="similarity">
    <text evidence="3">In the C-terminal section; belongs to the peptidase M41 family.</text>
</comment>
<accession>T1JJ68</accession>
<evidence type="ECO:0000256" key="3">
    <source>
        <dbReference type="ARBA" id="ARBA00010044"/>
    </source>
</evidence>
<dbReference type="GO" id="GO:0004176">
    <property type="term" value="F:ATP-dependent peptidase activity"/>
    <property type="evidence" value="ECO:0007669"/>
    <property type="project" value="InterPro"/>
</dbReference>
<dbReference type="HOGENOM" id="CLU_000688_23_2_1"/>
<dbReference type="InterPro" id="IPR041569">
    <property type="entry name" value="AAA_lid_3"/>
</dbReference>
<dbReference type="AlphaFoldDB" id="T1JJ68"/>
<keyword evidence="5" id="KW-0645">Protease</keyword>
<evidence type="ECO:0000256" key="8">
    <source>
        <dbReference type="ARBA" id="ARBA00022741"/>
    </source>
</evidence>
<dbReference type="Gene3D" id="1.10.8.60">
    <property type="match status" value="1"/>
</dbReference>
<dbReference type="Pfam" id="PF17862">
    <property type="entry name" value="AAA_lid_3"/>
    <property type="match status" value="1"/>
</dbReference>
<dbReference type="Proteomes" id="UP000014500">
    <property type="component" value="Unassembled WGS sequence"/>
</dbReference>
<dbReference type="FunFam" id="3.40.50.300:FF:000277">
    <property type="entry name" value="ATP-dependent zinc metalloprotease FtsH"/>
    <property type="match status" value="1"/>
</dbReference>
<keyword evidence="12" id="KW-0809">Transit peptide</keyword>
<dbReference type="InterPro" id="IPR003959">
    <property type="entry name" value="ATPase_AAA_core"/>
</dbReference>
<evidence type="ECO:0000256" key="5">
    <source>
        <dbReference type="ARBA" id="ARBA00022670"/>
    </source>
</evidence>
<evidence type="ECO:0000256" key="6">
    <source>
        <dbReference type="ARBA" id="ARBA00022692"/>
    </source>
</evidence>
<dbReference type="GO" id="GO:0005745">
    <property type="term" value="C:m-AAA complex"/>
    <property type="evidence" value="ECO:0007669"/>
    <property type="project" value="TreeGrafter"/>
</dbReference>
<proteinExistence type="inferred from homology"/>
<comment type="cofactor">
    <cofactor evidence="1">
        <name>Zn(2+)</name>
        <dbReference type="ChEBI" id="CHEBI:29105"/>
    </cofactor>
</comment>
<dbReference type="EMBL" id="JH431841">
    <property type="status" value="NOT_ANNOTATED_CDS"/>
    <property type="molecule type" value="Genomic_DNA"/>
</dbReference>
<dbReference type="Gene3D" id="3.40.50.300">
    <property type="entry name" value="P-loop containing nucleotide triphosphate hydrolases"/>
    <property type="match status" value="1"/>
</dbReference>
<keyword evidence="7" id="KW-0479">Metal-binding</keyword>
<evidence type="ECO:0000256" key="11">
    <source>
        <dbReference type="ARBA" id="ARBA00022840"/>
    </source>
</evidence>
<keyword evidence="13 16" id="KW-1133">Transmembrane helix</keyword>
<evidence type="ECO:0000256" key="1">
    <source>
        <dbReference type="ARBA" id="ARBA00001947"/>
    </source>
</evidence>
<dbReference type="Pfam" id="PF01434">
    <property type="entry name" value="Peptidase_M41"/>
    <property type="match status" value="1"/>
</dbReference>
<evidence type="ECO:0000313" key="18">
    <source>
        <dbReference type="EnsemblMetazoa" id="SMAR013898-PA"/>
    </source>
</evidence>
<dbReference type="STRING" id="126957.T1JJ68"/>
<organism evidence="18 19">
    <name type="scientific">Strigamia maritima</name>
    <name type="common">European centipede</name>
    <name type="synonym">Geophilus maritimus</name>
    <dbReference type="NCBI Taxonomy" id="126957"/>
    <lineage>
        <taxon>Eukaryota</taxon>
        <taxon>Metazoa</taxon>
        <taxon>Ecdysozoa</taxon>
        <taxon>Arthropoda</taxon>
        <taxon>Myriapoda</taxon>
        <taxon>Chilopoda</taxon>
        <taxon>Pleurostigmophora</taxon>
        <taxon>Geophilomorpha</taxon>
        <taxon>Linotaeniidae</taxon>
        <taxon>Strigamia</taxon>
    </lineage>
</organism>
<dbReference type="SMART" id="SM00382">
    <property type="entry name" value="AAA"/>
    <property type="match status" value="1"/>
</dbReference>
<feature type="transmembrane region" description="Helical" evidence="16">
    <location>
        <begin position="214"/>
        <end position="232"/>
    </location>
</feature>
<dbReference type="PhylomeDB" id="T1JJ68"/>
<dbReference type="eggNOG" id="KOG0731">
    <property type="taxonomic scope" value="Eukaryota"/>
</dbReference>
<dbReference type="Gene3D" id="3.40.1690.20">
    <property type="match status" value="1"/>
</dbReference>
<feature type="transmembrane region" description="Helical" evidence="16">
    <location>
        <begin position="93"/>
        <end position="115"/>
    </location>
</feature>
<keyword evidence="8" id="KW-0547">Nucleotide-binding</keyword>
<evidence type="ECO:0000256" key="14">
    <source>
        <dbReference type="ARBA" id="ARBA00023049"/>
    </source>
</evidence>
<dbReference type="EnsemblMetazoa" id="SMAR013898-RA">
    <property type="protein sequence ID" value="SMAR013898-PA"/>
    <property type="gene ID" value="SMAR013898"/>
</dbReference>
<dbReference type="InterPro" id="IPR003593">
    <property type="entry name" value="AAA+_ATPase"/>
</dbReference>
<dbReference type="SUPFAM" id="SSF52540">
    <property type="entry name" value="P-loop containing nucleoside triphosphate hydrolases"/>
    <property type="match status" value="1"/>
</dbReference>
<dbReference type="GO" id="GO:0004222">
    <property type="term" value="F:metalloendopeptidase activity"/>
    <property type="evidence" value="ECO:0007669"/>
    <property type="project" value="InterPro"/>
</dbReference>
<evidence type="ECO:0000259" key="17">
    <source>
        <dbReference type="SMART" id="SM00382"/>
    </source>
</evidence>
<dbReference type="InterPro" id="IPR000642">
    <property type="entry name" value="Peptidase_M41"/>
</dbReference>
<dbReference type="InterPro" id="IPR037219">
    <property type="entry name" value="Peptidase_M41-like"/>
</dbReference>
<dbReference type="GO" id="GO:0005524">
    <property type="term" value="F:ATP binding"/>
    <property type="evidence" value="ECO:0007669"/>
    <property type="project" value="UniProtKB-KW"/>
</dbReference>
<dbReference type="FunFam" id="1.10.8.60:FF:000033">
    <property type="entry name" value="paraplegin isoform X1"/>
    <property type="match status" value="1"/>
</dbReference>
<reference evidence="18" key="2">
    <citation type="submission" date="2015-02" db="UniProtKB">
        <authorList>
            <consortium name="EnsemblMetazoa"/>
        </authorList>
    </citation>
    <scope>IDENTIFICATION</scope>
</reference>
<name>T1JJ68_STRMM</name>
<keyword evidence="19" id="KW-1185">Reference proteome</keyword>
<keyword evidence="10" id="KW-0862">Zinc</keyword>
<evidence type="ECO:0000313" key="19">
    <source>
        <dbReference type="Proteomes" id="UP000014500"/>
    </source>
</evidence>
<keyword evidence="9" id="KW-0378">Hydrolase</keyword>
<keyword evidence="15 16" id="KW-0472">Membrane</keyword>
<keyword evidence="14" id="KW-0482">Metalloprotease</keyword>
<reference evidence="19" key="1">
    <citation type="submission" date="2011-05" db="EMBL/GenBank/DDBJ databases">
        <authorList>
            <person name="Richards S.R."/>
            <person name="Qu J."/>
            <person name="Jiang H."/>
            <person name="Jhangiani S.N."/>
            <person name="Agravi P."/>
            <person name="Goodspeed R."/>
            <person name="Gross S."/>
            <person name="Mandapat C."/>
            <person name="Jackson L."/>
            <person name="Mathew T."/>
            <person name="Pu L."/>
            <person name="Thornton R."/>
            <person name="Saada N."/>
            <person name="Wilczek-Boney K.B."/>
            <person name="Lee S."/>
            <person name="Kovar C."/>
            <person name="Wu Y."/>
            <person name="Scherer S.E."/>
            <person name="Worley K.C."/>
            <person name="Muzny D.M."/>
            <person name="Gibbs R."/>
        </authorList>
    </citation>
    <scope>NUCLEOTIDE SEQUENCE</scope>
    <source>
        <strain evidence="19">Brora</strain>
    </source>
</reference>
<dbReference type="PANTHER" id="PTHR43655:SF8">
    <property type="entry name" value="PARAPLEGIN"/>
    <property type="match status" value="1"/>
</dbReference>